<dbReference type="Pfam" id="PF00563">
    <property type="entry name" value="EAL"/>
    <property type="match status" value="1"/>
</dbReference>
<evidence type="ECO:0000313" key="3">
    <source>
        <dbReference type="EMBL" id="QUI23891.1"/>
    </source>
</evidence>
<protein>
    <submittedName>
        <fullName evidence="3">EAL domain-containing protein</fullName>
    </submittedName>
</protein>
<feature type="transmembrane region" description="Helical" evidence="1">
    <location>
        <begin position="283"/>
        <end position="302"/>
    </location>
</feature>
<keyword evidence="4" id="KW-1185">Reference proteome</keyword>
<dbReference type="InterPro" id="IPR001633">
    <property type="entry name" value="EAL_dom"/>
</dbReference>
<sequence>MIKIRYLIAFLLLFCGIVISSSITYNINYSMYVEEVKSNLQDISYTASHQYDSIFLEIFNTIDHTLQELKNPFMTSQDMNKLLRDSSNRSYYIQDMVILSEDGQYLTSQVPGHMINPDDVMDYFQKDKAHTGFVKATSENNNIYYATKKFELSNQEVLLMVGLDFDQINGVVHPERYNLHNGYLFLVSHDGFILYHIDRELMGKNIFIDSTSIRRLTKMNVESYKKLSNAVVNTNSEKDQYYIKYSGYGTDKMAYYNYLEVFPGVSFLTIDYTTLLHNQLQSIFRTIIPLIICLAVATYLFLRYIYLIKYTDYFTEVRNEHAFRRRIKKFARKGYVREHYLIVEIINVSSNRHKDFLYDNQTFYQLSHYFKKISSLYTDLYRISRVHYMFVLKDNYNESDVRKLLSYLNDDVNIKGDQPLYIRGKKLLVTLDRLNELKHFEVDCNILNHMVYENSDLADYDNLSVIKYSHIITGMIQRLNEKMYLEDAILNNHFVPHYQPIIDLETNKVYKHEVLMRIADQNDSYSTEKLIKVAEEENMVEKIDRAMIQQSFYQYNKELHKTRKSIRLSINLSGKSINQKMVDYIQETAKKCKVIPSHITFELTETAALNNLDASIKSLSTLREMGFQLAIDDFGTGYAHVELLSKLPVDYIKIDGTFILNVERDEQKLKTLNALVYIAKNYNAKIIAEFVENENVVHILKKLGIEYGQGFYFGKPREDVHD</sequence>
<accession>A0A8J8SHT3</accession>
<evidence type="ECO:0000313" key="4">
    <source>
        <dbReference type="Proteomes" id="UP000683246"/>
    </source>
</evidence>
<organism evidence="3 4">
    <name type="scientific">Vallitalea pronyensis</name>
    <dbReference type="NCBI Taxonomy" id="1348613"/>
    <lineage>
        <taxon>Bacteria</taxon>
        <taxon>Bacillati</taxon>
        <taxon>Bacillota</taxon>
        <taxon>Clostridia</taxon>
        <taxon>Lachnospirales</taxon>
        <taxon>Vallitaleaceae</taxon>
        <taxon>Vallitalea</taxon>
    </lineage>
</organism>
<dbReference type="RefSeq" id="WP_212694581.1">
    <property type="nucleotide sequence ID" value="NZ_CP058649.1"/>
</dbReference>
<dbReference type="CDD" id="cd01948">
    <property type="entry name" value="EAL"/>
    <property type="match status" value="1"/>
</dbReference>
<evidence type="ECO:0000259" key="2">
    <source>
        <dbReference type="PROSITE" id="PS50883"/>
    </source>
</evidence>
<reference evidence="3" key="1">
    <citation type="submission" date="2020-07" db="EMBL/GenBank/DDBJ databases">
        <title>Vallitalea pronyensis genome.</title>
        <authorList>
            <person name="Postec A."/>
        </authorList>
    </citation>
    <scope>NUCLEOTIDE SEQUENCE</scope>
    <source>
        <strain evidence="3">FatNI3</strain>
    </source>
</reference>
<feature type="domain" description="EAL" evidence="2">
    <location>
        <begin position="478"/>
        <end position="722"/>
    </location>
</feature>
<dbReference type="PANTHER" id="PTHR33121:SF70">
    <property type="entry name" value="SIGNALING PROTEIN YKOW"/>
    <property type="match status" value="1"/>
</dbReference>
<name>A0A8J8SHT3_9FIRM</name>
<dbReference type="SMART" id="SM00052">
    <property type="entry name" value="EAL"/>
    <property type="match status" value="1"/>
</dbReference>
<proteinExistence type="predicted"/>
<dbReference type="PANTHER" id="PTHR33121">
    <property type="entry name" value="CYCLIC DI-GMP PHOSPHODIESTERASE PDEF"/>
    <property type="match status" value="1"/>
</dbReference>
<keyword evidence="1" id="KW-1133">Transmembrane helix</keyword>
<keyword evidence="1" id="KW-0472">Membrane</keyword>
<dbReference type="CDD" id="cd18773">
    <property type="entry name" value="PDC1_HK_sensor"/>
    <property type="match status" value="1"/>
</dbReference>
<dbReference type="EMBL" id="CP058649">
    <property type="protein sequence ID" value="QUI23891.1"/>
    <property type="molecule type" value="Genomic_DNA"/>
</dbReference>
<dbReference type="InterPro" id="IPR035919">
    <property type="entry name" value="EAL_sf"/>
</dbReference>
<dbReference type="InterPro" id="IPR050706">
    <property type="entry name" value="Cyclic-di-GMP_PDE-like"/>
</dbReference>
<keyword evidence="1" id="KW-0812">Transmembrane</keyword>
<dbReference type="GO" id="GO:0071111">
    <property type="term" value="F:cyclic-guanylate-specific phosphodiesterase activity"/>
    <property type="evidence" value="ECO:0007669"/>
    <property type="project" value="InterPro"/>
</dbReference>
<gene>
    <name evidence="3" type="ORF">HZI73_17040</name>
</gene>
<dbReference type="AlphaFoldDB" id="A0A8J8SHT3"/>
<dbReference type="SUPFAM" id="SSF141868">
    <property type="entry name" value="EAL domain-like"/>
    <property type="match status" value="1"/>
</dbReference>
<dbReference type="PROSITE" id="PS50883">
    <property type="entry name" value="EAL"/>
    <property type="match status" value="1"/>
</dbReference>
<dbReference type="Proteomes" id="UP000683246">
    <property type="component" value="Chromosome"/>
</dbReference>
<dbReference type="KEGG" id="vpy:HZI73_17040"/>
<evidence type="ECO:0000256" key="1">
    <source>
        <dbReference type="SAM" id="Phobius"/>
    </source>
</evidence>
<dbReference type="Gene3D" id="3.20.20.450">
    <property type="entry name" value="EAL domain"/>
    <property type="match status" value="1"/>
</dbReference>
<dbReference type="Gene3D" id="3.30.450.20">
    <property type="entry name" value="PAS domain"/>
    <property type="match status" value="1"/>
</dbReference>